<dbReference type="Gene3D" id="3.40.50.450">
    <property type="match status" value="1"/>
</dbReference>
<dbReference type="Pfam" id="PF18306">
    <property type="entry name" value="LDcluster4"/>
    <property type="match status" value="1"/>
</dbReference>
<protein>
    <submittedName>
        <fullName evidence="1">Uncharacterized protein</fullName>
    </submittedName>
</protein>
<comment type="caution">
    <text evidence="1">The sequence shown here is derived from an EMBL/GenBank/DDBJ whole genome shotgun (WGS) entry which is preliminary data.</text>
</comment>
<dbReference type="SUPFAM" id="SSF102405">
    <property type="entry name" value="MCP/YpsA-like"/>
    <property type="match status" value="1"/>
</dbReference>
<sequence length="150" mass="16214">MVAGTGRQKALPTPVALLAEAVGRELAKQGYGLVVGGWPGVDYLAARGFAQVLAAQGLPLADYLIQVVSTSRPVVYPPGADYPDFRGGHIIAVPAGVREWVEALKYAEAVVLLGGEGGTRETFWYATQEQRPCFQFQVRTVMLRWLLQIA</sequence>
<evidence type="ECO:0000313" key="1">
    <source>
        <dbReference type="EMBL" id="MBO3273147.1"/>
    </source>
</evidence>
<dbReference type="Proteomes" id="UP000670527">
    <property type="component" value="Unassembled WGS sequence"/>
</dbReference>
<name>A0ABS3THK0_9BACT</name>
<reference evidence="1 2" key="1">
    <citation type="submission" date="2021-03" db="EMBL/GenBank/DDBJ databases">
        <authorList>
            <person name="Kim M.K."/>
        </authorList>
    </citation>
    <scope>NUCLEOTIDE SEQUENCE [LARGE SCALE GENOMIC DNA]</scope>
    <source>
        <strain evidence="1 2">BT507</strain>
    </source>
</reference>
<dbReference type="InterPro" id="IPR041164">
    <property type="entry name" value="LDcluster4"/>
</dbReference>
<accession>A0ABS3THK0</accession>
<proteinExistence type="predicted"/>
<organism evidence="1 2">
    <name type="scientific">Hymenobacter defluvii</name>
    <dbReference type="NCBI Taxonomy" id="2054411"/>
    <lineage>
        <taxon>Bacteria</taxon>
        <taxon>Pseudomonadati</taxon>
        <taxon>Bacteroidota</taxon>
        <taxon>Cytophagia</taxon>
        <taxon>Cytophagales</taxon>
        <taxon>Hymenobacteraceae</taxon>
        <taxon>Hymenobacter</taxon>
    </lineage>
</organism>
<dbReference type="RefSeq" id="WP_208309291.1">
    <property type="nucleotide sequence ID" value="NZ_JAGETX010000025.1"/>
</dbReference>
<gene>
    <name evidence="1" type="ORF">J4D97_21030</name>
</gene>
<evidence type="ECO:0000313" key="2">
    <source>
        <dbReference type="Proteomes" id="UP000670527"/>
    </source>
</evidence>
<dbReference type="EMBL" id="JAGETX010000025">
    <property type="protein sequence ID" value="MBO3273147.1"/>
    <property type="molecule type" value="Genomic_DNA"/>
</dbReference>
<keyword evidence="2" id="KW-1185">Reference proteome</keyword>